<accession>A0A3P5Y527</accession>
<sequence length="72" mass="8701" precursor="true">MLKKLEIFKFILLILCYNSMRKILFRDYHILGQEKFSFNPLTTFFSFSYDKIKKNIPRSNHEKIIIPKPISC</sequence>
<reference evidence="1 2" key="1">
    <citation type="submission" date="2018-10" db="EMBL/GenBank/DDBJ databases">
        <authorList>
            <consortium name="Molecular Microbiology and Infection Unit (UMMI)"/>
            <person name="Machado M."/>
        </authorList>
    </citation>
    <scope>NUCLEOTIDE SEQUENCE [LARGE SCALE GENOMIC DNA]</scope>
    <source>
        <strain evidence="1">FMV2238.02</strain>
    </source>
</reference>
<evidence type="ECO:0000313" key="2">
    <source>
        <dbReference type="Proteomes" id="UP000280759"/>
    </source>
</evidence>
<dbReference type="EMBL" id="UXEP01000009">
    <property type="protein sequence ID" value="VDC42319.1"/>
    <property type="molecule type" value="Genomic_DNA"/>
</dbReference>
<dbReference type="AlphaFoldDB" id="A0A3P5Y527"/>
<keyword evidence="2" id="KW-1185">Reference proteome</keyword>
<organism evidence="1 2">
    <name type="scientific">Streptococcus canis</name>
    <dbReference type="NCBI Taxonomy" id="1329"/>
    <lineage>
        <taxon>Bacteria</taxon>
        <taxon>Bacillati</taxon>
        <taxon>Bacillota</taxon>
        <taxon>Bacilli</taxon>
        <taxon>Lactobacillales</taxon>
        <taxon>Streptococcaceae</taxon>
        <taxon>Streptococcus</taxon>
    </lineage>
</organism>
<gene>
    <name evidence="1" type="ORF">FMV2238Y02_07610</name>
</gene>
<evidence type="ECO:0000313" key="1">
    <source>
        <dbReference type="EMBL" id="VDC42319.1"/>
    </source>
</evidence>
<dbReference type="Proteomes" id="UP000280759">
    <property type="component" value="Unassembled WGS sequence"/>
</dbReference>
<protein>
    <submittedName>
        <fullName evidence="1">Uncharacterized protein</fullName>
    </submittedName>
</protein>
<name>A0A3P5Y527_STRCB</name>
<proteinExistence type="predicted"/>